<accession>A0A9E7GCN5</accession>
<dbReference type="EMBL" id="CP097508">
    <property type="protein sequence ID" value="URE12869.1"/>
    <property type="molecule type" value="Genomic_DNA"/>
</dbReference>
<keyword evidence="2" id="KW-1185">Reference proteome</keyword>
<evidence type="ECO:0000313" key="1">
    <source>
        <dbReference type="EMBL" id="URE12869.1"/>
    </source>
</evidence>
<proteinExistence type="predicted"/>
<gene>
    <name evidence="1" type="ORF">MUK42_23484</name>
</gene>
<reference evidence="1" key="1">
    <citation type="submission" date="2022-05" db="EMBL/GenBank/DDBJ databases">
        <title>The Musa troglodytarum L. genome provides insights into the mechanism of non-climacteric behaviour and enrichment of carotenoids.</title>
        <authorList>
            <person name="Wang J."/>
        </authorList>
    </citation>
    <scope>NUCLEOTIDE SEQUENCE</scope>
    <source>
        <tissue evidence="1">Leaf</tissue>
    </source>
</reference>
<evidence type="ECO:0000313" key="2">
    <source>
        <dbReference type="Proteomes" id="UP001055439"/>
    </source>
</evidence>
<dbReference type="Gene3D" id="1.10.510.10">
    <property type="entry name" value="Transferase(Phosphotransferase) domain 1"/>
    <property type="match status" value="1"/>
</dbReference>
<dbReference type="SUPFAM" id="SSF56112">
    <property type="entry name" value="Protein kinase-like (PK-like)"/>
    <property type="match status" value="1"/>
</dbReference>
<protein>
    <recommendedName>
        <fullName evidence="3">Protein kinase domain-containing protein</fullName>
    </recommendedName>
</protein>
<name>A0A9E7GCN5_9LILI</name>
<organism evidence="1 2">
    <name type="scientific">Musa troglodytarum</name>
    <name type="common">fe'i banana</name>
    <dbReference type="NCBI Taxonomy" id="320322"/>
    <lineage>
        <taxon>Eukaryota</taxon>
        <taxon>Viridiplantae</taxon>
        <taxon>Streptophyta</taxon>
        <taxon>Embryophyta</taxon>
        <taxon>Tracheophyta</taxon>
        <taxon>Spermatophyta</taxon>
        <taxon>Magnoliopsida</taxon>
        <taxon>Liliopsida</taxon>
        <taxon>Zingiberales</taxon>
        <taxon>Musaceae</taxon>
        <taxon>Musa</taxon>
    </lineage>
</organism>
<dbReference type="OrthoDB" id="8693905at2759"/>
<dbReference type="GO" id="GO:0005737">
    <property type="term" value="C:cytoplasm"/>
    <property type="evidence" value="ECO:0007669"/>
    <property type="project" value="TreeGrafter"/>
</dbReference>
<dbReference type="InterPro" id="IPR011009">
    <property type="entry name" value="Kinase-like_dom_sf"/>
</dbReference>
<evidence type="ECO:0008006" key="3">
    <source>
        <dbReference type="Google" id="ProtNLM"/>
    </source>
</evidence>
<sequence length="108" mass="12042">MSPERFDSESYGGDYDPYAADVWSLWLGAPLDWAALMVVICFGEAARAVPEGAASSEFQDFLECCLQKESRKRWPVAELLGHPFVAAADRAESEKALRDLLHEDMDES</sequence>
<dbReference type="PANTHER" id="PTHR24361:SF769">
    <property type="entry name" value="MITOGEN-ACTIVATED PROTEIN KINASE KINASE 7-RELATED"/>
    <property type="match status" value="1"/>
</dbReference>
<dbReference type="AlphaFoldDB" id="A0A9E7GCN5"/>
<dbReference type="InterPro" id="IPR053235">
    <property type="entry name" value="Ser_Thr_kinase"/>
</dbReference>
<dbReference type="Proteomes" id="UP001055439">
    <property type="component" value="Chromosome 6"/>
</dbReference>
<dbReference type="PANTHER" id="PTHR24361">
    <property type="entry name" value="MITOGEN-ACTIVATED KINASE KINASE KINASE"/>
    <property type="match status" value="1"/>
</dbReference>
<dbReference type="GO" id="GO:0004674">
    <property type="term" value="F:protein serine/threonine kinase activity"/>
    <property type="evidence" value="ECO:0007669"/>
    <property type="project" value="TreeGrafter"/>
</dbReference>